<evidence type="ECO:0000313" key="9">
    <source>
        <dbReference type="Proteomes" id="UP000186469"/>
    </source>
</evidence>
<dbReference type="PANTHER" id="PTHR21666">
    <property type="entry name" value="PEPTIDASE-RELATED"/>
    <property type="match status" value="1"/>
</dbReference>
<protein>
    <submittedName>
        <fullName evidence="8">Peptidase family M23</fullName>
    </submittedName>
</protein>
<dbReference type="GO" id="GO:0004222">
    <property type="term" value="F:metalloendopeptidase activity"/>
    <property type="evidence" value="ECO:0007669"/>
    <property type="project" value="TreeGrafter"/>
</dbReference>
<organism evidence="8 9">
    <name type="scientific">Desulfovibrio litoralis DSM 11393</name>
    <dbReference type="NCBI Taxonomy" id="1121455"/>
    <lineage>
        <taxon>Bacteria</taxon>
        <taxon>Pseudomonadati</taxon>
        <taxon>Thermodesulfobacteriota</taxon>
        <taxon>Desulfovibrionia</taxon>
        <taxon>Desulfovibrionales</taxon>
        <taxon>Desulfovibrionaceae</taxon>
        <taxon>Desulfovibrio</taxon>
    </lineage>
</organism>
<dbReference type="Pfam" id="PF01551">
    <property type="entry name" value="Peptidase_M23"/>
    <property type="match status" value="1"/>
</dbReference>
<dbReference type="PANTHER" id="PTHR21666:SF288">
    <property type="entry name" value="CELL DIVISION PROTEIN YTFB"/>
    <property type="match status" value="1"/>
</dbReference>
<name>A0A1M7TN28_9BACT</name>
<dbReference type="InterPro" id="IPR050570">
    <property type="entry name" value="Cell_wall_metabolism_enzyme"/>
</dbReference>
<evidence type="ECO:0000256" key="6">
    <source>
        <dbReference type="ARBA" id="ARBA00023049"/>
    </source>
</evidence>
<dbReference type="InterPro" id="IPR016047">
    <property type="entry name" value="M23ase_b-sheet_dom"/>
</dbReference>
<keyword evidence="2" id="KW-0645">Protease</keyword>
<accession>A0A1M7TN28</accession>
<dbReference type="Proteomes" id="UP000186469">
    <property type="component" value="Unassembled WGS sequence"/>
</dbReference>
<comment type="cofactor">
    <cofactor evidence="1">
        <name>Zn(2+)</name>
        <dbReference type="ChEBI" id="CHEBI:29105"/>
    </cofactor>
</comment>
<evidence type="ECO:0000256" key="3">
    <source>
        <dbReference type="ARBA" id="ARBA00022723"/>
    </source>
</evidence>
<proteinExistence type="predicted"/>
<dbReference type="InterPro" id="IPR011055">
    <property type="entry name" value="Dup_hybrid_motif"/>
</dbReference>
<keyword evidence="9" id="KW-1185">Reference proteome</keyword>
<evidence type="ECO:0000313" key="8">
    <source>
        <dbReference type="EMBL" id="SHN72149.1"/>
    </source>
</evidence>
<dbReference type="CDD" id="cd12797">
    <property type="entry name" value="M23_peptidase"/>
    <property type="match status" value="1"/>
</dbReference>
<dbReference type="GO" id="GO:0046872">
    <property type="term" value="F:metal ion binding"/>
    <property type="evidence" value="ECO:0007669"/>
    <property type="project" value="UniProtKB-KW"/>
</dbReference>
<dbReference type="AlphaFoldDB" id="A0A1M7TN28"/>
<dbReference type="Gene3D" id="2.70.70.10">
    <property type="entry name" value="Glucose Permease (Domain IIA)"/>
    <property type="match status" value="1"/>
</dbReference>
<feature type="domain" description="M23ase beta-sheet core" evidence="7">
    <location>
        <begin position="4"/>
        <end position="45"/>
    </location>
</feature>
<sequence>MLRAATKEGQTVQRGEVIGYIGNSGRSTGPHLHYEVRIGGVPVNPMRYILN</sequence>
<dbReference type="SUPFAM" id="SSF51261">
    <property type="entry name" value="Duplicated hybrid motif"/>
    <property type="match status" value="1"/>
</dbReference>
<evidence type="ECO:0000256" key="5">
    <source>
        <dbReference type="ARBA" id="ARBA00022833"/>
    </source>
</evidence>
<evidence type="ECO:0000256" key="4">
    <source>
        <dbReference type="ARBA" id="ARBA00022801"/>
    </source>
</evidence>
<evidence type="ECO:0000256" key="2">
    <source>
        <dbReference type="ARBA" id="ARBA00022670"/>
    </source>
</evidence>
<keyword evidence="5" id="KW-0862">Zinc</keyword>
<evidence type="ECO:0000259" key="7">
    <source>
        <dbReference type="Pfam" id="PF01551"/>
    </source>
</evidence>
<dbReference type="STRING" id="1121455.SAMN02745728_02290"/>
<reference evidence="8 9" key="1">
    <citation type="submission" date="2016-12" db="EMBL/GenBank/DDBJ databases">
        <authorList>
            <person name="Song W.-J."/>
            <person name="Kurnit D.M."/>
        </authorList>
    </citation>
    <scope>NUCLEOTIDE SEQUENCE [LARGE SCALE GENOMIC DNA]</scope>
    <source>
        <strain evidence="8 9">DSM 11393</strain>
    </source>
</reference>
<dbReference type="GO" id="GO:0006508">
    <property type="term" value="P:proteolysis"/>
    <property type="evidence" value="ECO:0007669"/>
    <property type="project" value="UniProtKB-KW"/>
</dbReference>
<keyword evidence="4" id="KW-0378">Hydrolase</keyword>
<keyword evidence="3" id="KW-0479">Metal-binding</keyword>
<gene>
    <name evidence="8" type="ORF">SAMN02745728_02290</name>
</gene>
<dbReference type="EMBL" id="FRDI01000016">
    <property type="protein sequence ID" value="SHN72149.1"/>
    <property type="molecule type" value="Genomic_DNA"/>
</dbReference>
<keyword evidence="6" id="KW-0482">Metalloprotease</keyword>
<evidence type="ECO:0000256" key="1">
    <source>
        <dbReference type="ARBA" id="ARBA00001947"/>
    </source>
</evidence>